<evidence type="ECO:0000256" key="4">
    <source>
        <dbReference type="ARBA" id="ARBA00022695"/>
    </source>
</evidence>
<evidence type="ECO:0000256" key="8">
    <source>
        <dbReference type="ARBA" id="ARBA00023163"/>
    </source>
</evidence>
<dbReference type="Pfam" id="PF04963">
    <property type="entry name" value="Sigma54_CBD"/>
    <property type="match status" value="1"/>
</dbReference>
<dbReference type="PANTHER" id="PTHR32248">
    <property type="entry name" value="RNA POLYMERASE SIGMA-54 FACTOR"/>
    <property type="match status" value="1"/>
</dbReference>
<evidence type="ECO:0000256" key="6">
    <source>
        <dbReference type="ARBA" id="ARBA00023082"/>
    </source>
</evidence>
<keyword evidence="7" id="KW-0238">DNA-binding</keyword>
<dbReference type="GO" id="GO:0016987">
    <property type="term" value="F:sigma factor activity"/>
    <property type="evidence" value="ECO:0007669"/>
    <property type="project" value="UniProtKB-KW"/>
</dbReference>
<dbReference type="PIRSF" id="PIRSF000774">
    <property type="entry name" value="RpoN"/>
    <property type="match status" value="1"/>
</dbReference>
<keyword evidence="8" id="KW-0804">Transcription</keyword>
<dbReference type="Gene3D" id="1.10.10.1330">
    <property type="entry name" value="RNA polymerase sigma-54 factor, core-binding domain"/>
    <property type="match status" value="1"/>
</dbReference>
<dbReference type="GO" id="GO:0000428">
    <property type="term" value="C:DNA-directed RNA polymerase complex"/>
    <property type="evidence" value="ECO:0007669"/>
    <property type="project" value="UniProtKB-KW"/>
</dbReference>
<dbReference type="GO" id="GO:0016779">
    <property type="term" value="F:nucleotidyltransferase activity"/>
    <property type="evidence" value="ECO:0007669"/>
    <property type="project" value="UniProtKB-KW"/>
</dbReference>
<organism evidence="11 12">
    <name type="scientific">Dorea longicatena</name>
    <dbReference type="NCBI Taxonomy" id="88431"/>
    <lineage>
        <taxon>Bacteria</taxon>
        <taxon>Bacillati</taxon>
        <taxon>Bacillota</taxon>
        <taxon>Clostridia</taxon>
        <taxon>Lachnospirales</taxon>
        <taxon>Lachnospiraceae</taxon>
        <taxon>Dorea</taxon>
    </lineage>
</organism>
<dbReference type="AlphaFoldDB" id="A0A173QW04"/>
<evidence type="ECO:0000256" key="1">
    <source>
        <dbReference type="ARBA" id="ARBA00008798"/>
    </source>
</evidence>
<dbReference type="RefSeq" id="WP_055213118.1">
    <property type="nucleotide sequence ID" value="NZ_CYXO01000001.1"/>
</dbReference>
<evidence type="ECO:0000256" key="5">
    <source>
        <dbReference type="ARBA" id="ARBA00023015"/>
    </source>
</evidence>
<dbReference type="GO" id="GO:0001216">
    <property type="term" value="F:DNA-binding transcription activator activity"/>
    <property type="evidence" value="ECO:0007669"/>
    <property type="project" value="InterPro"/>
</dbReference>
<dbReference type="InterPro" id="IPR007046">
    <property type="entry name" value="RNA_pol_sigma_54_core-bd"/>
</dbReference>
<dbReference type="Proteomes" id="UP000095597">
    <property type="component" value="Unassembled WGS sequence"/>
</dbReference>
<feature type="domain" description="RNA polymerase sigma factor 54 core-binding" evidence="10">
    <location>
        <begin position="72"/>
        <end position="251"/>
    </location>
</feature>
<proteinExistence type="inferred from homology"/>
<evidence type="ECO:0000256" key="7">
    <source>
        <dbReference type="ARBA" id="ARBA00023125"/>
    </source>
</evidence>
<keyword evidence="6" id="KW-0731">Sigma factor</keyword>
<evidence type="ECO:0000256" key="3">
    <source>
        <dbReference type="ARBA" id="ARBA00022679"/>
    </source>
</evidence>
<dbReference type="PRINTS" id="PR00045">
    <property type="entry name" value="SIGMA54FCT"/>
</dbReference>
<dbReference type="PANTHER" id="PTHR32248:SF4">
    <property type="entry name" value="RNA POLYMERASE SIGMA-54 FACTOR"/>
    <property type="match status" value="1"/>
</dbReference>
<name>A0A173QW04_9FIRM</name>
<protein>
    <submittedName>
        <fullName evidence="11">RNA polymerase factor sigma-54</fullName>
    </submittedName>
</protein>
<keyword evidence="3" id="KW-0808">Transferase</keyword>
<evidence type="ECO:0000259" key="9">
    <source>
        <dbReference type="Pfam" id="PF04552"/>
    </source>
</evidence>
<dbReference type="PROSITE" id="PS50044">
    <property type="entry name" value="SIGMA54_3"/>
    <property type="match status" value="1"/>
</dbReference>
<dbReference type="EMBL" id="CYXO01000001">
    <property type="protein sequence ID" value="CUM69757.1"/>
    <property type="molecule type" value="Genomic_DNA"/>
</dbReference>
<evidence type="ECO:0000256" key="2">
    <source>
        <dbReference type="ARBA" id="ARBA00022478"/>
    </source>
</evidence>
<dbReference type="NCBIfam" id="TIGR02395">
    <property type="entry name" value="rpoN_sigma"/>
    <property type="match status" value="1"/>
</dbReference>
<dbReference type="Gene3D" id="1.10.10.60">
    <property type="entry name" value="Homeodomain-like"/>
    <property type="match status" value="1"/>
</dbReference>
<sequence length="418" mass="49037">MILSMKQGQQQKQKLTQEQSFFLDILKFNKEELTDYLEKEYQENPLIDFDRRIFNKEGVSFEEDLSDIENNAVKESLQDHLLQQTGFLSKKVPEHIAEFLIYSLDRNGYLREESINEVIKFFPEYTEEQVEDFIRCMQQMEPTGVFARNLQECMVLQLQESESKYKMKCIQIVKNHIQLLADNKLPEISRLENSTLEQITECVKIIRCLNPKPGAEYAADASYMECEVEVLKENESLTVKMLNNYEALQLRPEYYMTTDETMTEFVQPYLKRICLLVDTLNARERTLFSIVSNITEHQRNFFLKDGRLEPFTLKEVAEELGMHESTISRAISNKSVRFKNREIPLKYFFISKTVNGDSKDCVEERIKTLIASEDKQHPLSDQKLSELMKKEGIVAARRTIAKYREQMGILPAAKRKVY</sequence>
<comment type="similarity">
    <text evidence="1">Belongs to the sigma-54 factor family.</text>
</comment>
<keyword evidence="4" id="KW-0548">Nucleotidyltransferase</keyword>
<dbReference type="GO" id="GO:0006352">
    <property type="term" value="P:DNA-templated transcription initiation"/>
    <property type="evidence" value="ECO:0007669"/>
    <property type="project" value="InterPro"/>
</dbReference>
<keyword evidence="2" id="KW-0240">DNA-directed RNA polymerase</keyword>
<dbReference type="InterPro" id="IPR007634">
    <property type="entry name" value="RNA_pol_sigma_54_DNA-bd"/>
</dbReference>
<dbReference type="GO" id="GO:0003677">
    <property type="term" value="F:DNA binding"/>
    <property type="evidence" value="ECO:0007669"/>
    <property type="project" value="UniProtKB-KW"/>
</dbReference>
<evidence type="ECO:0000313" key="11">
    <source>
        <dbReference type="EMBL" id="CUM69757.1"/>
    </source>
</evidence>
<evidence type="ECO:0000259" key="10">
    <source>
        <dbReference type="Pfam" id="PF04963"/>
    </source>
</evidence>
<dbReference type="InterPro" id="IPR000394">
    <property type="entry name" value="RNA_pol_sigma_54"/>
</dbReference>
<dbReference type="OrthoDB" id="9814402at2"/>
<accession>A0A173QW04</accession>
<dbReference type="InterPro" id="IPR038709">
    <property type="entry name" value="RpoN_core-bd_sf"/>
</dbReference>
<dbReference type="PROSITE" id="PS00718">
    <property type="entry name" value="SIGMA54_2"/>
    <property type="match status" value="1"/>
</dbReference>
<dbReference type="Pfam" id="PF00309">
    <property type="entry name" value="Sigma54_AID"/>
    <property type="match status" value="1"/>
</dbReference>
<dbReference type="Pfam" id="PF04552">
    <property type="entry name" value="Sigma54_DBD"/>
    <property type="match status" value="1"/>
</dbReference>
<reference evidence="11 12" key="1">
    <citation type="submission" date="2015-09" db="EMBL/GenBank/DDBJ databases">
        <authorList>
            <consortium name="Pathogen Informatics"/>
        </authorList>
    </citation>
    <scope>NUCLEOTIDE SEQUENCE [LARGE SCALE GENOMIC DNA]</scope>
    <source>
        <strain evidence="11 12">2789STDY5834961</strain>
    </source>
</reference>
<keyword evidence="5" id="KW-0805">Transcription regulation</keyword>
<gene>
    <name evidence="11" type="ORF">ERS852573_00095</name>
</gene>
<feature type="domain" description="RNA polymerase sigma factor 54 DNA-binding" evidence="9">
    <location>
        <begin position="265"/>
        <end position="416"/>
    </location>
</feature>
<evidence type="ECO:0000313" key="12">
    <source>
        <dbReference type="Proteomes" id="UP000095597"/>
    </source>
</evidence>